<reference evidence="9" key="1">
    <citation type="submission" date="2025-08" db="UniProtKB">
        <authorList>
            <consortium name="RefSeq"/>
        </authorList>
    </citation>
    <scope>IDENTIFICATION</scope>
</reference>
<accession>A0ABM3LEH7</accession>
<feature type="compositionally biased region" description="Low complexity" evidence="4">
    <location>
        <begin position="1002"/>
        <end position="1015"/>
    </location>
</feature>
<name>A0ABM3LEH7_BICAN</name>
<dbReference type="PANTHER" id="PTHR16166:SF141">
    <property type="entry name" value="INTERMEMBRANE LIPID TRANSFER PROTEIN VPS13D"/>
    <property type="match status" value="1"/>
</dbReference>
<evidence type="ECO:0000313" key="8">
    <source>
        <dbReference type="Proteomes" id="UP001652582"/>
    </source>
</evidence>
<evidence type="ECO:0000256" key="1">
    <source>
        <dbReference type="ARBA" id="ARBA00006545"/>
    </source>
</evidence>
<evidence type="ECO:0000256" key="4">
    <source>
        <dbReference type="SAM" id="MobiDB-lite"/>
    </source>
</evidence>
<dbReference type="Pfam" id="PF25036">
    <property type="entry name" value="VPS13_VAB"/>
    <property type="match status" value="1"/>
</dbReference>
<feature type="compositionally biased region" description="Pro residues" evidence="4">
    <location>
        <begin position="2511"/>
        <end position="2521"/>
    </location>
</feature>
<dbReference type="InterPro" id="IPR009543">
    <property type="entry name" value="VPS13_VAB"/>
</dbReference>
<protein>
    <submittedName>
        <fullName evidence="9">Intermembrane lipid transfer protein Vps13D</fullName>
    </submittedName>
</protein>
<feature type="region of interest" description="Disordered" evidence="4">
    <location>
        <begin position="1748"/>
        <end position="1771"/>
    </location>
</feature>
<feature type="compositionally biased region" description="Polar residues" evidence="4">
    <location>
        <begin position="1387"/>
        <end position="1397"/>
    </location>
</feature>
<evidence type="ECO:0000259" key="7">
    <source>
        <dbReference type="Pfam" id="PF25036"/>
    </source>
</evidence>
<evidence type="ECO:0000259" key="6">
    <source>
        <dbReference type="Pfam" id="PF25033"/>
    </source>
</evidence>
<organism evidence="8 9">
    <name type="scientific">Bicyclus anynana</name>
    <name type="common">Squinting bush brown butterfly</name>
    <dbReference type="NCBI Taxonomy" id="110368"/>
    <lineage>
        <taxon>Eukaryota</taxon>
        <taxon>Metazoa</taxon>
        <taxon>Ecdysozoa</taxon>
        <taxon>Arthropoda</taxon>
        <taxon>Hexapoda</taxon>
        <taxon>Insecta</taxon>
        <taxon>Pterygota</taxon>
        <taxon>Neoptera</taxon>
        <taxon>Endopterygota</taxon>
        <taxon>Lepidoptera</taxon>
        <taxon>Glossata</taxon>
        <taxon>Ditrysia</taxon>
        <taxon>Papilionoidea</taxon>
        <taxon>Nymphalidae</taxon>
        <taxon>Satyrinae</taxon>
        <taxon>Satyrini</taxon>
        <taxon>Mycalesina</taxon>
        <taxon>Bicyclus</taxon>
    </lineage>
</organism>
<feature type="domain" description="Vacuolar protein sorting-associated protein 13 VPS13 adaptor binding" evidence="7">
    <location>
        <begin position="2776"/>
        <end position="3304"/>
    </location>
</feature>
<feature type="region of interest" description="Disordered" evidence="4">
    <location>
        <begin position="2507"/>
        <end position="2527"/>
    </location>
</feature>
<evidence type="ECO:0000256" key="3">
    <source>
        <dbReference type="ARBA" id="ARBA00023055"/>
    </source>
</evidence>
<sequence length="4152" mass="448268">MLEGLVAWVLNNYLGKYVENLNTDQLSVALLSGKVELENLPLKKDALRHLGLPIEVKAGFIGKVQLQVPVRQIRSAPWLIAIEKLYLVAAPVNLDEWDSSVEASIAHERKVALLDALEAQWRAEHEASDAGYYASSYSSWLSYGTGLLANIVENLQLTLNDVHIRYEDALTCPGRAFACGLAVESLAAESCDANWQRGFTPLEEPCSFKLLELNNLAIYWDPMPVPTGMMADCTLAELAERMRATWAGAHRFILAPSTASARVRRERCEQPLRDRARPRLACHLTLDSVLLRLTDSQYSEMVGCSRGLERVARLREIRALRPAKALRGHARDWWWYAVKAHLPHHTWMDPKPSWEQCVEAAEQTRRYVDVCLQTLCQPAATLPPERQAAKDDFEWRQPLHVLKPLREVAIRKVPISTPTSTPEQASSGRSVLVRWFPQWWGWYAEPSAAPQPTTTPVSSASTTSGLEDEILDVIADSLDDNTLLRRDAVFGLFEFTLQRGSLDLCTDTEENGGAMTGDGTPAEGEGLELQFSVVCVRLEARPRATAHALQLSLGAVCLRDRVTPRTLFPVLVAPQGLIREGLSAMNAAASAAAWWRSQHPPHAAPEPPDEPLFQLSYEKRPAGLNCDYKLRVKSSSLEVVWCPQAAEWARRWAAAGAGAIAHVRHHTRATLHHHWDRLLRPAHARRPNERRSWQVEMDISAPQILFVEELCERDAAVLLVDFGRLRLANAHSPDEEAPPKPQSQDEDEEMFMTPCSTPPGSLLSPSSPAPQSRRELDASRLHTSLYDRYKIELSDLQILVGRARDNWKYAHTKATSALHLLDRFSISLQAERRVVQTADPMYPRAALCGSLPALVVHLSEHKLAAVRAVAARASLPTPQPEPSPHQDGLKEEEQEESNDNSETEFSDFSMNQNATLLMLQFAIDQMSLEVQSRGRSIAEVQVCGVRAGLCVRAADSSLSLSVHSLLLVDALQTYGPDFELLVASHKHVGIDTASGSIRGSEPTSPTSPASPDSRAAPPPPTPLALHHALHSLHHTNNLTPHSKADPGRTSPAPSWMTGASWNAYGSGGSNWGTSGPWGADGVPWGAEGDMWTNVGGRGAPGLVDSEALIAVELCLVKGDGDSEDLRIANILFNNLDVIANQETIVELIGFAHRVAGGGVRRAAPAPAPAAPAATLSASLLSMPPPDDDVKRVRTEITFDFHRLGVLLLRAGVRGGAVVANKIATATVGDARIQATLDGGRIEVAGSLGGVQVVSLSERAGVHSRVLAAGRAPAAPQPHDSADDKALLFSVCRTVRAPAAGDRDPTAPGRSSPEADGEPAELAEVVEVAASLRVASVWYTHSGPLLRELQSCVAEFQQYLANLARSIRAAAADMAIGLVHPRSETLYSNPRLSQSTEGVSPRRRTASVGCSLDEPDRDPRLIVLSVSVELESPVVVLPRAARSSHVFVAHLGRMSLANTPGAPQRSSYRVRVRDISLVSLDVGDKLRAASDNMADVYDAARGLPVLHDTALQLAVSFHELDDGPQCTVDGKVVGGLHVTASREQYEQLLETLHWLGDCAPADVTDGPVRAAPAPPPPEPVSVVEPAVPVLRLDPALRAALLAVPPPAPHAPPPPKHTPLIVTFELANFTVELRADLGAGERSLVALTFREFSLRRDHLHPHESTLQVSLHSITMEDLTKEPDSKHRMLMVSHTPPMPPKAVFVSKSCPDFVTEFPDDASTASSLQHVRPLCSSLPAQLNVADRISERDYKRSVDEKSEANCPTPPCSPERGPELDNLVWVSVHTRHPTHPRFHDLYNKVSKVTKVEFNCLKLVLSIDSWVAVLDFFGVAADEPDRPAAAGAAAASSSASTIEDERVNELNSNVEPGATEIEMNVRSLSVVVVGARGDACRALVSRVRVRVQDAASGRDVRATLGALALADLAPRAVLWRERLRMRTTHALDIHYQRLSPAEAAAAGHETRLSLEMGPVTYVHTRRFVLELQAFARDFSLLRRVIAQARRKVTSAAPDASQLQRMQLRVRCEAPIIVLPVSARSRSALAAELQLLQLDNCFKRAGDPGTVSKMQDTTIAEREVLDVRTVRAEGLALWCARAARGGGRGVRLRRRGAPLLPAPAALTLTVEKNCCDTHNVPEMTVQGRLATLQASLDAAQYRLIRGVLTHNLAEPCAELLEPPLPALAQPPAAPAAAWTTWSLQLDLQDVCVELRGPRGAPPLACINFIKSRLLLETYSDLAQDIDLVSQEILVSDMRYAAEPANRRGNVFSHIVQPMPDHRHSVQAEVHARKRHESSAYTILVNNMRLMAILDWWEAASQFIMQPPPPPVDPDLQHLEELSLESVEGEWSRSGAGSPAQHAAAGQVELKLNVTDSQLVLVEDASLWDTNAVILKSTTVITYRPADVARPVVCELNELEVFSCVLGLEEETALSIVEPAHVHAALHADSVLHVAIGTLNLRLSYHDMRMFASMLQSLPAQARVALSGKPEEQQAAACAPANSVHMRAGAPYASAGGALPRWLRAPPPARPPPPHRPAHGPLKAIQVNAECVTLCVIDDCLDSDVPLLEVSLVDLQVEQDLRKVEESFEDPLLVSTPANEVAGAGAAAQTGGGAGGGKLRAQLSADYYNRTLSGWEPVVEPWRFDTSWEYTLSSGLSLGRLQVDVRSADTLDTNVTSALVDLVRLVRHNWTSDYYAPQTVTSEQSPKGSPAGHRRRSPFVPYALRNLTGQRLWFTTLTTTSDELRESGAAEACAPDDSWVMVRGGDTEPFSFGARRARGRHAAPAPLLRLVLRLDGWAPPDPVCVDRVGVFFRHIAHTKTGAEARVVLEVSLEGSARKLVTVRSALQLHNKLPHAVELRLDHAPAQGPWSGGGARSVQVAAGERWAAPLVARAGAVWARPLLRAPIAPVPMLPPAPIDWRAAAASAERALLHHECQAPHDYVYRFCCVIVRERFPPDRGELLAGHTLTLVPALRLENLLPLELQYRADHVCGTLAPATTQPFHQVNVEEGVELCVKLEGFGWSTALSVGGAGGSGSFSARLKLRDQRARRLYLNARVTVKKTDGIKVSISAAYWIVNRTGLPLVVRAEGGAEAAGQFAEHEVARMVAPLPFAFADGDGPTVALRLGDGISASAEWCSPFGLGPGVTVKRLEARGGDGGERAFAVGVAVRAGRGRYRRTNIVTLTPRYQLHNNTQHALQFAQKCCATTLNDPGALATHVTAVAGCCLPWHWARWERPRLLCARVMRGAEPLTAWSGGFGVDAARSLHLACRESGGAYHILRVEVVPQGAALLVVLTDASAAPPPLRIDNCSPVAIMFHQVGCTEECVVSAGARARWALPEPEGAPALALRAPGGPRLTLPLHALHDTHTLLYQNFIYVAFVATATAAPTHDGSATDSSTPDSDVLVLEVPLGSTRVQLARKRYGDRSQLWRRGPSEQLIHEGSSPPQPTDALSDDSALSPHALVLDIEEAAPRPGRAAALVLRRADGRRASTQAWRLLREGRGAARMACAHANLCVQPEHGLMGLAPGGRVVLGLPGAGRGGAAVPAEQAVAWHTLRPGSGRLAVQLCADGPTRLVRIADHANPDCKQLDSSDEEGAAEAAETGAAREWGVRLALGGLSVSLVARWPPAELLYAHFAGVRLDAARARSHAHLALSVDCMQWDNQLASTPSPVLLHCLPERAGTVGAGGAGGAGAALPALHVSLELQRAPPRNYNAVYFNHFVVALRPIAVRLDERLILLMWSWVEGGAGEAADAEEPDEAEFETRRVLHELTALHATRYYFALIKVIPSQVRLSMFTASKLEGELSALKRRLGLTFIRFEDAAVELEPFVRAHSFDTAAGLARQLLQHFKDELKWQAAKILGSVDFLGNPLGFVADVSEGVSGLLLEGNVGALLKNVTHGFSNSAAKVTETLGDGLERVVGDEAHEETRRRIRSGAAGAHLAAGLRGLGLGLLGGVTSLVKHSYEGAAAEGVAGFFAGVGKGLVGTVTKPVIGVLDLAAETAAALRDSSRRAGAVPQRARAPRLAAAAAAPLPRYCPELAAGAALLLALPAAPGERFLAYRIVRDAPHDIRALLSDSHLRIVTCKHAAPQVVMETPLGNLVSCAALEADGAWFVELGVRGGGAGEALRRPRVQCDSADVARWLARHAAAARQLHHDRRHTLLPHADL</sequence>
<dbReference type="RefSeq" id="XP_052737452.1">
    <property type="nucleotide sequence ID" value="XM_052881492.1"/>
</dbReference>
<dbReference type="PANTHER" id="PTHR16166">
    <property type="entry name" value="VACUOLAR PROTEIN SORTING-ASSOCIATED PROTEIN VPS13"/>
    <property type="match status" value="1"/>
</dbReference>
<comment type="similarity">
    <text evidence="1">Belongs to the VPS13 family.</text>
</comment>
<feature type="compositionally biased region" description="Acidic residues" evidence="4">
    <location>
        <begin position="890"/>
        <end position="905"/>
    </location>
</feature>
<dbReference type="Proteomes" id="UP001652582">
    <property type="component" value="Chromosome 5"/>
</dbReference>
<feature type="region of interest" description="Disordered" evidence="4">
    <location>
        <begin position="874"/>
        <end position="906"/>
    </location>
</feature>
<feature type="domain" description="Chorein N-terminal" evidence="5">
    <location>
        <begin position="1"/>
        <end position="880"/>
    </location>
</feature>
<gene>
    <name evidence="9" type="primary">LOC112048010</name>
</gene>
<feature type="region of interest" description="Disordered" evidence="4">
    <location>
        <begin position="1298"/>
        <end position="1320"/>
    </location>
</feature>
<proteinExistence type="inferred from homology"/>
<feature type="domain" description="VPS13-like middle region" evidence="6">
    <location>
        <begin position="2218"/>
        <end position="2564"/>
    </location>
</feature>
<dbReference type="Pfam" id="PF25033">
    <property type="entry name" value="VPS13_M"/>
    <property type="match status" value="1"/>
</dbReference>
<evidence type="ECO:0000313" key="9">
    <source>
        <dbReference type="RefSeq" id="XP_052737452.1"/>
    </source>
</evidence>
<dbReference type="InterPro" id="IPR026847">
    <property type="entry name" value="VPS13"/>
</dbReference>
<feature type="compositionally biased region" description="Low complexity" evidence="4">
    <location>
        <begin position="754"/>
        <end position="771"/>
    </location>
</feature>
<keyword evidence="3" id="KW-0445">Lipid transport</keyword>
<dbReference type="InterPro" id="IPR026854">
    <property type="entry name" value="VPS13_N"/>
</dbReference>
<evidence type="ECO:0000259" key="5">
    <source>
        <dbReference type="Pfam" id="PF12624"/>
    </source>
</evidence>
<evidence type="ECO:0000256" key="2">
    <source>
        <dbReference type="ARBA" id="ARBA00022448"/>
    </source>
</evidence>
<feature type="region of interest" description="Disordered" evidence="4">
    <location>
        <begin position="730"/>
        <end position="775"/>
    </location>
</feature>
<feature type="compositionally biased region" description="Basic and acidic residues" evidence="4">
    <location>
        <begin position="1748"/>
        <end position="1757"/>
    </location>
</feature>
<feature type="region of interest" description="Disordered" evidence="4">
    <location>
        <begin position="1387"/>
        <end position="1408"/>
    </location>
</feature>
<feature type="region of interest" description="Disordered" evidence="4">
    <location>
        <begin position="993"/>
        <end position="1056"/>
    </location>
</feature>
<dbReference type="InterPro" id="IPR056747">
    <property type="entry name" value="VPS13-like_M"/>
</dbReference>
<feature type="region of interest" description="Disordered" evidence="4">
    <location>
        <begin position="3415"/>
        <end position="3440"/>
    </location>
</feature>
<keyword evidence="2" id="KW-0813">Transport</keyword>
<keyword evidence="8" id="KW-1185">Reference proteome</keyword>
<dbReference type="GeneID" id="112048010"/>
<dbReference type="Pfam" id="PF12624">
    <property type="entry name" value="VPS13_N"/>
    <property type="match status" value="1"/>
</dbReference>